<dbReference type="OrthoDB" id="2806980at2"/>
<proteinExistence type="predicted"/>
<dbReference type="RefSeq" id="WP_146564187.1">
    <property type="nucleotide sequence ID" value="NZ_SIHJ01000001.1"/>
</dbReference>
<gene>
    <name evidence="2" type="ORF">KOR34_18390</name>
</gene>
<dbReference type="AlphaFoldDB" id="A0A5C5VE52"/>
<dbReference type="Proteomes" id="UP000316714">
    <property type="component" value="Unassembled WGS sequence"/>
</dbReference>
<accession>A0A5C5VE52</accession>
<dbReference type="EMBL" id="SIHJ01000001">
    <property type="protein sequence ID" value="TWT36894.1"/>
    <property type="molecule type" value="Genomic_DNA"/>
</dbReference>
<name>A0A5C5VE52_9BACT</name>
<evidence type="ECO:0000313" key="2">
    <source>
        <dbReference type="EMBL" id="TWT36894.1"/>
    </source>
</evidence>
<sequence>MSNASLKLLNPVSGVFSGLMWFRLRNTNPAACSAAATLAILATVSAAPKLLNAVEIYRADRIEDVGSIDLGPGREVRSFEIPEEYLETEWFMRLGPKSFTPDQSILTVWSTWGVGTRGDRWDVRTGDYLGRTPWRYHFHYGITEGQPLYNAQIDGSSGTDVVLQQTATAPHHSISERIDAPSGGADLLATEVYANTDNFGSIRVPTYDVLFDSQTGLVRQVFDKVVSFGPGPLGPQSRLYELSGDSMNVYEEKYTDATTYFDLVNTYLVEVDPYYSFHLGPDNAIYYVQETLDEFGNEIQGQRTIRHFDALTGADLGVFAEQPQFDPLSHLDGFTSIRFSRDGLLYVQHGFEIPGNAFTWFDPATGEKLGGWADEWPRNPYYSTDWEPLVSVPEPSGLALLALGMMAGQLRCRRL</sequence>
<organism evidence="2 3">
    <name type="scientific">Posidoniimonas corsicana</name>
    <dbReference type="NCBI Taxonomy" id="1938618"/>
    <lineage>
        <taxon>Bacteria</taxon>
        <taxon>Pseudomonadati</taxon>
        <taxon>Planctomycetota</taxon>
        <taxon>Planctomycetia</taxon>
        <taxon>Pirellulales</taxon>
        <taxon>Lacipirellulaceae</taxon>
        <taxon>Posidoniimonas</taxon>
    </lineage>
</organism>
<evidence type="ECO:0000259" key="1">
    <source>
        <dbReference type="Pfam" id="PF07589"/>
    </source>
</evidence>
<reference evidence="2 3" key="1">
    <citation type="submission" date="2019-02" db="EMBL/GenBank/DDBJ databases">
        <title>Deep-cultivation of Planctomycetes and their phenomic and genomic characterization uncovers novel biology.</title>
        <authorList>
            <person name="Wiegand S."/>
            <person name="Jogler M."/>
            <person name="Boedeker C."/>
            <person name="Pinto D."/>
            <person name="Vollmers J."/>
            <person name="Rivas-Marin E."/>
            <person name="Kohn T."/>
            <person name="Peeters S.H."/>
            <person name="Heuer A."/>
            <person name="Rast P."/>
            <person name="Oberbeckmann S."/>
            <person name="Bunk B."/>
            <person name="Jeske O."/>
            <person name="Meyerdierks A."/>
            <person name="Storesund J.E."/>
            <person name="Kallscheuer N."/>
            <person name="Luecker S."/>
            <person name="Lage O.M."/>
            <person name="Pohl T."/>
            <person name="Merkel B.J."/>
            <person name="Hornburger P."/>
            <person name="Mueller R.-W."/>
            <person name="Bruemmer F."/>
            <person name="Labrenz M."/>
            <person name="Spormann A.M."/>
            <person name="Op Den Camp H."/>
            <person name="Overmann J."/>
            <person name="Amann R."/>
            <person name="Jetten M.S.M."/>
            <person name="Mascher T."/>
            <person name="Medema M.H."/>
            <person name="Devos D.P."/>
            <person name="Kaster A.-K."/>
            <person name="Ovreas L."/>
            <person name="Rohde M."/>
            <person name="Galperin M.Y."/>
            <person name="Jogler C."/>
        </authorList>
    </citation>
    <scope>NUCLEOTIDE SEQUENCE [LARGE SCALE GENOMIC DNA]</scope>
    <source>
        <strain evidence="2 3">KOR34</strain>
    </source>
</reference>
<keyword evidence="3" id="KW-1185">Reference proteome</keyword>
<dbReference type="Pfam" id="PF07589">
    <property type="entry name" value="PEP-CTERM"/>
    <property type="match status" value="1"/>
</dbReference>
<dbReference type="NCBIfam" id="TIGR02595">
    <property type="entry name" value="PEP_CTERM"/>
    <property type="match status" value="1"/>
</dbReference>
<feature type="domain" description="Ice-binding protein C-terminal" evidence="1">
    <location>
        <begin position="391"/>
        <end position="414"/>
    </location>
</feature>
<evidence type="ECO:0000313" key="3">
    <source>
        <dbReference type="Proteomes" id="UP000316714"/>
    </source>
</evidence>
<dbReference type="SUPFAM" id="SSF69322">
    <property type="entry name" value="Tricorn protease domain 2"/>
    <property type="match status" value="1"/>
</dbReference>
<comment type="caution">
    <text evidence="2">The sequence shown here is derived from an EMBL/GenBank/DDBJ whole genome shotgun (WGS) entry which is preliminary data.</text>
</comment>
<protein>
    <recommendedName>
        <fullName evidence="1">Ice-binding protein C-terminal domain-containing protein</fullName>
    </recommendedName>
</protein>
<dbReference type="InterPro" id="IPR013424">
    <property type="entry name" value="Ice-binding_C"/>
</dbReference>